<dbReference type="EMBL" id="LODT01000022">
    <property type="protein sequence ID" value="KYQ94398.1"/>
    <property type="molecule type" value="Genomic_DNA"/>
</dbReference>
<gene>
    <name evidence="3" type="ORF">DLAC_04696</name>
</gene>
<evidence type="ECO:0000313" key="4">
    <source>
        <dbReference type="Proteomes" id="UP000076078"/>
    </source>
</evidence>
<accession>A0A151ZK71</accession>
<dbReference type="PANTHER" id="PTHR12333">
    <property type="entry name" value="COMM DOMAIN CONTAINING PROTEIN 10"/>
    <property type="match status" value="1"/>
</dbReference>
<dbReference type="PANTHER" id="PTHR12333:SF0">
    <property type="entry name" value="COMM DOMAIN-CONTAINING PROTEIN 10"/>
    <property type="match status" value="1"/>
</dbReference>
<dbReference type="STRING" id="361077.A0A151ZK71"/>
<dbReference type="Pfam" id="PF21672">
    <property type="entry name" value="COMM_HN"/>
    <property type="match status" value="1"/>
</dbReference>
<reference evidence="3 4" key="1">
    <citation type="submission" date="2015-12" db="EMBL/GenBank/DDBJ databases">
        <title>Dictyostelia acquired genes for synthesis and detection of signals that induce cell-type specialization by lateral gene transfer from prokaryotes.</title>
        <authorList>
            <person name="Gloeckner G."/>
            <person name="Schaap P."/>
        </authorList>
    </citation>
    <scope>NUCLEOTIDE SEQUENCE [LARGE SCALE GENOMIC DNA]</scope>
    <source>
        <strain evidence="3 4">TK</strain>
    </source>
</reference>
<protein>
    <submittedName>
        <fullName evidence="3">COMM domain-containing protein 10</fullName>
    </submittedName>
</protein>
<dbReference type="Proteomes" id="UP000076078">
    <property type="component" value="Unassembled WGS sequence"/>
</dbReference>
<dbReference type="InterPro" id="IPR017920">
    <property type="entry name" value="COMM"/>
</dbReference>
<keyword evidence="4" id="KW-1185">Reference proteome</keyword>
<feature type="domain" description="COMM" evidence="2">
    <location>
        <begin position="130"/>
        <end position="205"/>
    </location>
</feature>
<dbReference type="AlphaFoldDB" id="A0A151ZK71"/>
<evidence type="ECO:0000256" key="1">
    <source>
        <dbReference type="ARBA" id="ARBA00093300"/>
    </source>
</evidence>
<organism evidence="3 4">
    <name type="scientific">Tieghemostelium lacteum</name>
    <name type="common">Slime mold</name>
    <name type="synonym">Dictyostelium lacteum</name>
    <dbReference type="NCBI Taxonomy" id="361077"/>
    <lineage>
        <taxon>Eukaryota</taxon>
        <taxon>Amoebozoa</taxon>
        <taxon>Evosea</taxon>
        <taxon>Eumycetozoa</taxon>
        <taxon>Dictyostelia</taxon>
        <taxon>Dictyosteliales</taxon>
        <taxon>Raperosteliaceae</taxon>
        <taxon>Tieghemostelium</taxon>
    </lineage>
</organism>
<comment type="function">
    <text evidence="1">Scaffold protein in the commander complex that is essential for endosomal recycling of transmembrane cargos; the commander complex is composed of the CCC subcomplex and the retriever subcomplex.</text>
</comment>
<name>A0A151ZK71_TIELA</name>
<evidence type="ECO:0000259" key="2">
    <source>
        <dbReference type="PROSITE" id="PS51269"/>
    </source>
</evidence>
<dbReference type="PROSITE" id="PS51269">
    <property type="entry name" value="COMM"/>
    <property type="match status" value="1"/>
</dbReference>
<dbReference type="OMA" id="FVEFNHK"/>
<dbReference type="FunCoup" id="A0A151ZK71">
    <property type="interactions" value="23"/>
</dbReference>
<evidence type="ECO:0000313" key="3">
    <source>
        <dbReference type="EMBL" id="KYQ94398.1"/>
    </source>
</evidence>
<dbReference type="InParanoid" id="A0A151ZK71"/>
<dbReference type="OrthoDB" id="77522at2759"/>
<sequence>MSENIFGSTKKFNESVEIINKLDIQRFGRILQRIIQKFGQKNERIFTESEETQLQNLLKITSTELDSVLECCSFIFEQTAYYTLSGANLSNQLKKTSLNEDKVQAFESIWSDSAQDVIGLLRQKTVSPLVLDDVAWRLHYQMSSSTSNKKQATAIFEFDLKSTSNNTQPSTQQQSEKLLFEFNKDQLTTLFHKLESIQEKLDTLT</sequence>
<dbReference type="Pfam" id="PF07258">
    <property type="entry name" value="COMM_domain"/>
    <property type="match status" value="1"/>
</dbReference>
<comment type="caution">
    <text evidence="3">The sequence shown here is derived from an EMBL/GenBank/DDBJ whole genome shotgun (WGS) entry which is preliminary data.</text>
</comment>
<dbReference type="InterPro" id="IPR037361">
    <property type="entry name" value="COMMD10"/>
</dbReference>
<proteinExistence type="predicted"/>